<dbReference type="Pfam" id="PF04214">
    <property type="entry name" value="DUF411"/>
    <property type="match status" value="1"/>
</dbReference>
<dbReference type="HOGENOM" id="CLU_112034_3_0_0"/>
<name>D3SLU5_THEAH</name>
<dbReference type="KEGG" id="tal:Thal_1093"/>
<keyword evidence="3" id="KW-1185">Reference proteome</keyword>
<reference evidence="3" key="1">
    <citation type="journal article" date="2010" name="Stand. Genomic Sci.">
        <title>Complete genome sequence of Thermocrinis albus type strain (HI 11/12T).</title>
        <authorList>
            <person name="Wirth R."/>
            <person name="Sikorski J."/>
            <person name="Brambilla E."/>
            <person name="Misra M."/>
            <person name="Lapidus A."/>
            <person name="Copeland A."/>
            <person name="Nolan M."/>
            <person name="Lucas S."/>
            <person name="Chen F."/>
            <person name="Tice H."/>
            <person name="Cheng J.F."/>
            <person name="Han C."/>
            <person name="Detter J.C."/>
            <person name="Tapia R."/>
            <person name="Bruce D."/>
            <person name="Goodwin L."/>
            <person name="Pitluck S."/>
            <person name="Pati A."/>
            <person name="Anderson I."/>
            <person name="Ivanova N."/>
            <person name="Mavromatis K."/>
            <person name="Mikhailova N."/>
            <person name="Chen A."/>
            <person name="Palaniappan K."/>
            <person name="Bilek Y."/>
            <person name="Hader T."/>
            <person name="Land M."/>
            <person name="Hauser L."/>
            <person name="Chang Y.J."/>
            <person name="Jeffries C.D."/>
            <person name="Tindall B.J."/>
            <person name="Rohde M."/>
            <person name="Goker M."/>
            <person name="Bristow J."/>
            <person name="Eisen J.A."/>
            <person name="Markowitz V."/>
            <person name="Hugenholtz P."/>
            <person name="Kyrpides N.C."/>
            <person name="Klenk H.P."/>
        </authorList>
    </citation>
    <scope>NUCLEOTIDE SEQUENCE [LARGE SCALE GENOMIC DNA]</scope>
    <source>
        <strain evidence="3">DSM 14484 / JCM 11386 / HI 11/12</strain>
    </source>
</reference>
<gene>
    <name evidence="2" type="ordered locus">Thal_1093</name>
</gene>
<dbReference type="EMBL" id="CP001931">
    <property type="protein sequence ID" value="ADC89725.1"/>
    <property type="molecule type" value="Genomic_DNA"/>
</dbReference>
<protein>
    <recommendedName>
        <fullName evidence="4">DUF411 domain-containing protein</fullName>
    </recommendedName>
</protein>
<dbReference type="SUPFAM" id="SSF52833">
    <property type="entry name" value="Thioredoxin-like"/>
    <property type="match status" value="1"/>
</dbReference>
<evidence type="ECO:0000313" key="2">
    <source>
        <dbReference type="EMBL" id="ADC89725.1"/>
    </source>
</evidence>
<sequence>MKYIAILLLPLTVMAATSITAYYNPGCGCCSSYFKKLERDGFVVKRVAVDAQQLDKIKNTLGIPLNARSCHTMVMGGRWIEGHVPPTGIREVSKKGGIMGVYSPHGVRSARGEYEEKYYLVK</sequence>
<evidence type="ECO:0000256" key="1">
    <source>
        <dbReference type="SAM" id="SignalP"/>
    </source>
</evidence>
<dbReference type="eggNOG" id="COG3019">
    <property type="taxonomic scope" value="Bacteria"/>
</dbReference>
<dbReference type="InterPro" id="IPR007332">
    <property type="entry name" value="DUF411"/>
</dbReference>
<feature type="chain" id="PRO_5012113079" description="DUF411 domain-containing protein" evidence="1">
    <location>
        <begin position="16"/>
        <end position="122"/>
    </location>
</feature>
<dbReference type="InterPro" id="IPR036249">
    <property type="entry name" value="Thioredoxin-like_sf"/>
</dbReference>
<keyword evidence="1" id="KW-0732">Signal</keyword>
<dbReference type="RefSeq" id="WP_012992131.1">
    <property type="nucleotide sequence ID" value="NC_013894.1"/>
</dbReference>
<dbReference type="STRING" id="638303.Thal_1093"/>
<proteinExistence type="predicted"/>
<feature type="signal peptide" evidence="1">
    <location>
        <begin position="1"/>
        <end position="15"/>
    </location>
</feature>
<evidence type="ECO:0000313" key="3">
    <source>
        <dbReference type="Proteomes" id="UP000002043"/>
    </source>
</evidence>
<accession>D3SLU5</accession>
<organism evidence="2 3">
    <name type="scientific">Thermocrinis albus (strain DSM 14484 / JCM 11386 / HI 11/12)</name>
    <dbReference type="NCBI Taxonomy" id="638303"/>
    <lineage>
        <taxon>Bacteria</taxon>
        <taxon>Pseudomonadati</taxon>
        <taxon>Aquificota</taxon>
        <taxon>Aquificia</taxon>
        <taxon>Aquificales</taxon>
        <taxon>Aquificaceae</taxon>
        <taxon>Thermocrinis</taxon>
    </lineage>
</organism>
<dbReference type="OrthoDB" id="14727at2"/>
<evidence type="ECO:0008006" key="4">
    <source>
        <dbReference type="Google" id="ProtNLM"/>
    </source>
</evidence>
<dbReference type="AlphaFoldDB" id="D3SLU5"/>
<dbReference type="Proteomes" id="UP000002043">
    <property type="component" value="Chromosome"/>
</dbReference>